<keyword evidence="16" id="KW-0863">Zinc-finger</keyword>
<protein>
    <recommendedName>
        <fullName evidence="15">5'-3' exoribonuclease</fullName>
        <ecNumber evidence="15">3.1.13.-</ecNumber>
    </recommendedName>
</protein>
<dbReference type="InterPro" id="IPR041412">
    <property type="entry name" value="Xrn1_helical"/>
</dbReference>
<feature type="compositionally biased region" description="Basic and acidic residues" evidence="17">
    <location>
        <begin position="487"/>
        <end position="499"/>
    </location>
</feature>
<comment type="function">
    <text evidence="15">Possesses 5'-&gt;3' exoribonuclease activity. May promote termination of transcription by RNA polymerase II.</text>
</comment>
<feature type="region of interest" description="Disordered" evidence="17">
    <location>
        <begin position="487"/>
        <end position="514"/>
    </location>
</feature>
<dbReference type="FunFam" id="1.25.40.1050:FF:000002">
    <property type="entry name" value="5'-3' exoribonuclease"/>
    <property type="match status" value="1"/>
</dbReference>
<dbReference type="GO" id="GO:0006364">
    <property type="term" value="P:rRNA processing"/>
    <property type="evidence" value="ECO:0007669"/>
    <property type="project" value="UniProtKB-KW"/>
</dbReference>
<gene>
    <name evidence="19" type="ORF">BB558_001654</name>
</gene>
<feature type="compositionally biased region" description="Gly residues" evidence="17">
    <location>
        <begin position="1075"/>
        <end position="1088"/>
    </location>
</feature>
<dbReference type="Gene3D" id="1.25.40.1050">
    <property type="match status" value="1"/>
</dbReference>
<dbReference type="Pfam" id="PF17846">
    <property type="entry name" value="XRN_M"/>
    <property type="match status" value="2"/>
</dbReference>
<comment type="caution">
    <text evidence="19">The sequence shown here is derived from an EMBL/GenBank/DDBJ whole genome shotgun (WGS) entry which is preliminary data.</text>
</comment>
<sequence length="1210" mass="137029">MGVPAFYRWLIRKYPKIQTQVIEEKPIIIDGIEIPVDASKPNPNAFETDNLYLDMNGIVHPCCHPQDKPAPETEDEMMIEVFKCLDKVFCMIRPRKIIYMALDGVAPRAKMNQQRSRRFRAAQEANLEMKKKVALKKQLLGSSDITEEPEEKAWDSNCITPGTPFMEKLAKSIRYYVAEKLNTDPAWGKLNIIISDSNVPGEGEHKLMDFIRNQRSSPGYNPNTTHVLYGLDADLIMLALATHEPHFKILREDVFWKQGSNNGCRTCGGVGHFARECTASEAQIQAFKRRTSSLEQPHVFCNIDILREYLEVQLIPPNLKGSKWNPTKGPIVDLERAIDDWVFMCFFVGNDFLPHLPSLEIREGALDKLINIWKTSMYSMGGYLTNNGDVDLSMVQVIMDQIAILESETFVNRKKREERMENSAPRPNITPKETTNNEPDSNSLSNQIENQNKLNRAAAIEIKKLLQNEDQKMLNRVAAMEIKKSIESESIDDSSKSEILDDTNNNAVNDDDNLNEGINTAHDTDKIDHLQDNIQSVKKSSNEEVNSEISDETRIDEIKADESIPFSESKDKIADTGEPETPTKRKIEEVIGDDNTEQETEDDILLSKKAHIESDSDEEMADEELLLQGTALTNKVSKNIDVSNGISVEKSALEASSNNEVVVQDTIVEDEEEEKPIDLPEEVIEDSIEILNKVDTVRLWEEGYKDRYYSQKFEISSQDHNEIRKIVKSYIEGLCWVLHYYYKGCASWGWYFPYHYSPLASDFVDMKTLDIKFELGEPLKPLEQLMSVLPAASKSSLPEPFSELMVSESSPILDFYPESFAIDLNGKKQFWQGVALLPFIDESRLLNSLRPLYPKLTESELIRNSDGYAIICVSSTNPLYEKMCEVYTKAIDEFILIENGPDSCIYAKLGRDLNFVPHTTFPSPLLSVGKPDVEQDSSISTKFEIPREHELSINQQKVENGTDGEVKPLNGDKIGNPVSQQGVKLLPGVKLPAPRLNAADKEFVYTNGRSGYTGGNRGQNYGNNRDFSHFYRQEGSDVNYERGYGGNQRGRNGVHEQREYTRFNPYSRNMNRGRQQGGYNGGYNGGQNSGQYHPRNDYNSGSQREYHDNGNSGNYYGKFPGGGHEGNQGYSNRGQSGYNYRGNNDRGNYGNRGYHHHQGNSGQGYRPQTSFQPGANERNNYASRQNRPRYNQNQGYNQGQGGNMPPNDGR</sequence>
<dbReference type="CDD" id="cd18673">
    <property type="entry name" value="PIN_XRN1-2-like"/>
    <property type="match status" value="1"/>
</dbReference>
<evidence type="ECO:0000256" key="3">
    <source>
        <dbReference type="ARBA" id="ARBA00022472"/>
    </source>
</evidence>
<proteinExistence type="inferred from homology"/>
<name>A0A2U1JAR9_SMIAN</name>
<dbReference type="PANTHER" id="PTHR12341:SF41">
    <property type="entry name" value="5'-3' EXORIBONUCLEASE 2"/>
    <property type="match status" value="1"/>
</dbReference>
<evidence type="ECO:0000256" key="5">
    <source>
        <dbReference type="ARBA" id="ARBA00022664"/>
    </source>
</evidence>
<feature type="region of interest" description="Disordered" evidence="17">
    <location>
        <begin position="1040"/>
        <end position="1210"/>
    </location>
</feature>
<dbReference type="GO" id="GO:0003723">
    <property type="term" value="F:RNA binding"/>
    <property type="evidence" value="ECO:0007669"/>
    <property type="project" value="TreeGrafter"/>
</dbReference>
<evidence type="ECO:0000256" key="7">
    <source>
        <dbReference type="ARBA" id="ARBA00022801"/>
    </source>
</evidence>
<keyword evidence="5 15" id="KW-0507">mRNA processing</keyword>
<dbReference type="GO" id="GO:0006397">
    <property type="term" value="P:mRNA processing"/>
    <property type="evidence" value="ECO:0007669"/>
    <property type="project" value="UniProtKB-UniRule"/>
</dbReference>
<dbReference type="InterPro" id="IPR004859">
    <property type="entry name" value="Xrn1_N"/>
</dbReference>
<dbReference type="InterPro" id="IPR036875">
    <property type="entry name" value="Znf_CCHC_sf"/>
</dbReference>
<feature type="compositionally biased region" description="Polar residues" evidence="17">
    <location>
        <begin position="1166"/>
        <end position="1189"/>
    </location>
</feature>
<evidence type="ECO:0000256" key="4">
    <source>
        <dbReference type="ARBA" id="ARBA00022552"/>
    </source>
</evidence>
<evidence type="ECO:0000256" key="13">
    <source>
        <dbReference type="ARBA" id="ARBA00046137"/>
    </source>
</evidence>
<evidence type="ECO:0000256" key="11">
    <source>
        <dbReference type="ARBA" id="ARBA00023163"/>
    </source>
</evidence>
<keyword evidence="3" id="KW-0806">Transcription termination</keyword>
<feature type="compositionally biased region" description="Low complexity" evidence="17">
    <location>
        <begin position="1137"/>
        <end position="1152"/>
    </location>
</feature>
<evidence type="ECO:0000256" key="14">
    <source>
        <dbReference type="ARBA" id="ARBA00046943"/>
    </source>
</evidence>
<dbReference type="Pfam" id="PF00098">
    <property type="entry name" value="zf-CCHC"/>
    <property type="match status" value="1"/>
</dbReference>
<dbReference type="GO" id="GO:0005634">
    <property type="term" value="C:nucleus"/>
    <property type="evidence" value="ECO:0007669"/>
    <property type="project" value="UniProtKB-SubCell"/>
</dbReference>
<organism evidence="19 20">
    <name type="scientific">Smittium angustum</name>
    <dbReference type="NCBI Taxonomy" id="133377"/>
    <lineage>
        <taxon>Eukaryota</taxon>
        <taxon>Fungi</taxon>
        <taxon>Fungi incertae sedis</taxon>
        <taxon>Zoopagomycota</taxon>
        <taxon>Kickxellomycotina</taxon>
        <taxon>Harpellomycetes</taxon>
        <taxon>Harpellales</taxon>
        <taxon>Legeriomycetaceae</taxon>
        <taxon>Smittium</taxon>
    </lineage>
</organism>
<evidence type="ECO:0000256" key="10">
    <source>
        <dbReference type="ARBA" id="ARBA00023054"/>
    </source>
</evidence>
<dbReference type="PROSITE" id="PS50158">
    <property type="entry name" value="ZF_CCHC"/>
    <property type="match status" value="1"/>
</dbReference>
<evidence type="ECO:0000256" key="16">
    <source>
        <dbReference type="PROSITE-ProRule" id="PRU00047"/>
    </source>
</evidence>
<keyword evidence="20" id="KW-1185">Reference proteome</keyword>
<dbReference type="FunFam" id="3.40.50.12390:FF:000003">
    <property type="entry name" value="5'-3' exoribonuclease"/>
    <property type="match status" value="1"/>
</dbReference>
<reference evidence="19 20" key="1">
    <citation type="journal article" date="2018" name="MBio">
        <title>Comparative Genomics Reveals the Core Gene Toolbox for the Fungus-Insect Symbiosis.</title>
        <authorList>
            <person name="Wang Y."/>
            <person name="Stata M."/>
            <person name="Wang W."/>
            <person name="Stajich J.E."/>
            <person name="White M.M."/>
            <person name="Moncalvo J.M."/>
        </authorList>
    </citation>
    <scope>NUCLEOTIDE SEQUENCE [LARGE SCALE GENOMIC DNA]</scope>
    <source>
        <strain evidence="19 20">AUS-126-30</strain>
    </source>
</reference>
<feature type="compositionally biased region" description="Polar residues" evidence="17">
    <location>
        <begin position="431"/>
        <end position="446"/>
    </location>
</feature>
<comment type="subunit">
    <text evidence="14">Interacts with RAI1; the interaction is direct, stabilizes RAT1 protein structure and may stimulate its exoribonuclease activity. The interaction also stimulates RAI1 pyrophosphohydrolase activity, probably by recruiting it to mRNA substrates.</text>
</comment>
<dbReference type="Proteomes" id="UP000245591">
    <property type="component" value="Unassembled WGS sequence"/>
</dbReference>
<dbReference type="GO" id="GO:0004534">
    <property type="term" value="F:5'-3' RNA exonuclease activity"/>
    <property type="evidence" value="ECO:0007669"/>
    <property type="project" value="UniProtKB-UniRule"/>
</dbReference>
<feature type="compositionally biased region" description="Polar residues" evidence="17">
    <location>
        <begin position="1097"/>
        <end position="1114"/>
    </location>
</feature>
<dbReference type="InterPro" id="IPR001878">
    <property type="entry name" value="Znf_CCHC"/>
</dbReference>
<evidence type="ECO:0000256" key="9">
    <source>
        <dbReference type="ARBA" id="ARBA00023015"/>
    </source>
</evidence>
<evidence type="ECO:0000256" key="15">
    <source>
        <dbReference type="PIRNR" id="PIRNR037239"/>
    </source>
</evidence>
<comment type="subcellular location">
    <subcellularLocation>
        <location evidence="1">Nucleus</location>
    </subcellularLocation>
</comment>
<dbReference type="GO" id="GO:0006353">
    <property type="term" value="P:DNA-templated transcription termination"/>
    <property type="evidence" value="ECO:0007669"/>
    <property type="project" value="UniProtKB-KW"/>
</dbReference>
<keyword evidence="12" id="KW-0539">Nucleus</keyword>
<keyword evidence="8 15" id="KW-0269">Exonuclease</keyword>
<feature type="region of interest" description="Disordered" evidence="17">
    <location>
        <begin position="415"/>
        <end position="446"/>
    </location>
</feature>
<keyword evidence="11" id="KW-0804">Transcription</keyword>
<keyword evidence="16" id="KW-0479">Metal-binding</keyword>
<evidence type="ECO:0000256" key="1">
    <source>
        <dbReference type="ARBA" id="ARBA00004123"/>
    </source>
</evidence>
<dbReference type="EMBL" id="MBFU01000095">
    <property type="protein sequence ID" value="PWA02212.1"/>
    <property type="molecule type" value="Genomic_DNA"/>
</dbReference>
<dbReference type="GO" id="GO:0008270">
    <property type="term" value="F:zinc ion binding"/>
    <property type="evidence" value="ECO:0007669"/>
    <property type="project" value="UniProtKB-KW"/>
</dbReference>
<dbReference type="FunFam" id="3.40.50.12390:FF:000005">
    <property type="entry name" value="5'-3' exoribonuclease 2"/>
    <property type="match status" value="1"/>
</dbReference>
<evidence type="ECO:0000259" key="18">
    <source>
        <dbReference type="PROSITE" id="PS50158"/>
    </source>
</evidence>
<dbReference type="Pfam" id="PF03159">
    <property type="entry name" value="XRN_N"/>
    <property type="match status" value="1"/>
</dbReference>
<dbReference type="PANTHER" id="PTHR12341">
    <property type="entry name" value="5'-&gt;3' EXORIBONUCLEASE"/>
    <property type="match status" value="1"/>
</dbReference>
<evidence type="ECO:0000256" key="6">
    <source>
        <dbReference type="ARBA" id="ARBA00022722"/>
    </source>
</evidence>
<dbReference type="SUPFAM" id="SSF57756">
    <property type="entry name" value="Retrovirus zinc finger-like domains"/>
    <property type="match status" value="1"/>
</dbReference>
<dbReference type="SMART" id="SM00343">
    <property type="entry name" value="ZnF_C2HC"/>
    <property type="match status" value="1"/>
</dbReference>
<keyword evidence="4" id="KW-0698">rRNA processing</keyword>
<evidence type="ECO:0000256" key="17">
    <source>
        <dbReference type="SAM" id="MobiDB-lite"/>
    </source>
</evidence>
<evidence type="ECO:0000256" key="8">
    <source>
        <dbReference type="ARBA" id="ARBA00022839"/>
    </source>
</evidence>
<comment type="similarity">
    <text evidence="2 15">Belongs to the 5'-3' exonuclease family. XRN2/RAT1 subfamily.</text>
</comment>
<evidence type="ECO:0000256" key="12">
    <source>
        <dbReference type="ARBA" id="ARBA00023242"/>
    </source>
</evidence>
<comment type="function">
    <text evidence="13">Possesses 5'-&gt;3' exoribonuclease activity. Required for the processing of nuclear mRNA and rRNA precursors. May promote the termination of transcription by RNA polymerase II. Essential for vegetative cell growth and chromosome segregation.</text>
</comment>
<keyword evidence="7 15" id="KW-0378">Hydrolase</keyword>
<dbReference type="AlphaFoldDB" id="A0A2U1JAR9"/>
<dbReference type="InterPro" id="IPR017151">
    <property type="entry name" value="Xrn2/3/4"/>
</dbReference>
<keyword evidence="16" id="KW-0862">Zinc</keyword>
<dbReference type="PIRSF" id="PIRSF037239">
    <property type="entry name" value="Exonuclease_Xrn2"/>
    <property type="match status" value="1"/>
</dbReference>
<evidence type="ECO:0000313" key="20">
    <source>
        <dbReference type="Proteomes" id="UP000245591"/>
    </source>
</evidence>
<accession>A0A2U1JAR9</accession>
<feature type="domain" description="CCHC-type" evidence="18">
    <location>
        <begin position="264"/>
        <end position="277"/>
    </location>
</feature>
<keyword evidence="9" id="KW-0805">Transcription regulation</keyword>
<dbReference type="GO" id="GO:0000956">
    <property type="term" value="P:nuclear-transcribed mRNA catabolic process"/>
    <property type="evidence" value="ECO:0007669"/>
    <property type="project" value="TreeGrafter"/>
</dbReference>
<keyword evidence="10" id="KW-0175">Coiled coil</keyword>
<dbReference type="Gene3D" id="3.40.50.12390">
    <property type="match status" value="2"/>
</dbReference>
<evidence type="ECO:0000313" key="19">
    <source>
        <dbReference type="EMBL" id="PWA02212.1"/>
    </source>
</evidence>
<dbReference type="EC" id="3.1.13.-" evidence="15"/>
<dbReference type="InterPro" id="IPR027073">
    <property type="entry name" value="5_3_exoribonuclease"/>
</dbReference>
<keyword evidence="6 15" id="KW-0540">Nuclease</keyword>
<evidence type="ECO:0000256" key="2">
    <source>
        <dbReference type="ARBA" id="ARBA00006994"/>
    </source>
</evidence>